<dbReference type="RefSeq" id="WP_310266428.1">
    <property type="nucleotide sequence ID" value="NZ_JAVDXU010000002.1"/>
</dbReference>
<evidence type="ECO:0000313" key="1">
    <source>
        <dbReference type="EMBL" id="MDR7270486.1"/>
    </source>
</evidence>
<gene>
    <name evidence="1" type="ORF">J2X20_003144</name>
</gene>
<reference evidence="1 2" key="1">
    <citation type="submission" date="2023-07" db="EMBL/GenBank/DDBJ databases">
        <title>Sorghum-associated microbial communities from plants grown in Nebraska, USA.</title>
        <authorList>
            <person name="Schachtman D."/>
        </authorList>
    </citation>
    <scope>NUCLEOTIDE SEQUENCE [LARGE SCALE GENOMIC DNA]</scope>
    <source>
        <strain evidence="1 2">BE314</strain>
    </source>
</reference>
<protein>
    <submittedName>
        <fullName evidence="1">Phosphohistidine phosphatase SixA</fullName>
    </submittedName>
</protein>
<evidence type="ECO:0000313" key="2">
    <source>
        <dbReference type="Proteomes" id="UP001180453"/>
    </source>
</evidence>
<accession>A0ABU1YQJ8</accession>
<keyword evidence="2" id="KW-1185">Reference proteome</keyword>
<comment type="caution">
    <text evidence="1">The sequence shown here is derived from an EMBL/GenBank/DDBJ whole genome shotgun (WGS) entry which is preliminary data.</text>
</comment>
<dbReference type="InterPro" id="IPR029033">
    <property type="entry name" value="His_PPase_superfam"/>
</dbReference>
<proteinExistence type="predicted"/>
<sequence>MLIRHAEKPGQGRSGVDDAGRLDERSLSVAGWRRAGALVPYFALLADRMHARLVCRPEHIFAARATPLHPSTRPRDTITPLADALGIAVDERWSDEDPLEQFAQTLRNLDVPVLVCWRHDYLPALARAVLGAGDVPRVWPAERFDLTWSIRPDGDRWMFLQVPQLLLHGDRVETF</sequence>
<dbReference type="Gene3D" id="3.40.50.1240">
    <property type="entry name" value="Phosphoglycerate mutase-like"/>
    <property type="match status" value="1"/>
</dbReference>
<dbReference type="EMBL" id="JAVDXU010000002">
    <property type="protein sequence ID" value="MDR7270486.1"/>
    <property type="molecule type" value="Genomic_DNA"/>
</dbReference>
<dbReference type="Proteomes" id="UP001180453">
    <property type="component" value="Unassembled WGS sequence"/>
</dbReference>
<name>A0ABU1YQJ8_ROSSA</name>
<organism evidence="1 2">
    <name type="scientific">Roseateles saccharophilus</name>
    <name type="common">Pseudomonas saccharophila</name>
    <dbReference type="NCBI Taxonomy" id="304"/>
    <lineage>
        <taxon>Bacteria</taxon>
        <taxon>Pseudomonadati</taxon>
        <taxon>Pseudomonadota</taxon>
        <taxon>Betaproteobacteria</taxon>
        <taxon>Burkholderiales</taxon>
        <taxon>Sphaerotilaceae</taxon>
        <taxon>Roseateles</taxon>
    </lineage>
</organism>